<gene>
    <name evidence="1" type="ORF">C9I28_11310</name>
</gene>
<evidence type="ECO:0000313" key="1">
    <source>
        <dbReference type="EMBL" id="AVR96231.1"/>
    </source>
</evidence>
<keyword evidence="2" id="KW-1185">Reference proteome</keyword>
<sequence length="170" mass="18809">MNQCTVAVRFTPERNKQYDLALGADRCSVVLVEHDTGLPPAGAEAWSVRAGEGNCVDPEHAIALQARAKPALAAAHVPTVDEPVPYLPTKGQERFRTFLTKPLPRAFAISQNGYSVSVSGTHPEDQRYPVDPVQRALQMCREFAGRDCELYMVDDRIVFHRPQDQATNAH</sequence>
<accession>A0A2R4C9G7</accession>
<protein>
    <submittedName>
        <fullName evidence="1">Uncharacterized protein</fullName>
    </submittedName>
</protein>
<evidence type="ECO:0000313" key="2">
    <source>
        <dbReference type="Proteomes" id="UP000240505"/>
    </source>
</evidence>
<dbReference type="EMBL" id="CP028324">
    <property type="protein sequence ID" value="AVR96231.1"/>
    <property type="molecule type" value="Genomic_DNA"/>
</dbReference>
<dbReference type="OrthoDB" id="8564128at2"/>
<organism evidence="1 2">
    <name type="scientific">Pseudoduganella armeniaca</name>
    <dbReference type="NCBI Taxonomy" id="2072590"/>
    <lineage>
        <taxon>Bacteria</taxon>
        <taxon>Pseudomonadati</taxon>
        <taxon>Pseudomonadota</taxon>
        <taxon>Betaproteobacteria</taxon>
        <taxon>Burkholderiales</taxon>
        <taxon>Oxalobacteraceae</taxon>
        <taxon>Telluria group</taxon>
        <taxon>Pseudoduganella</taxon>
    </lineage>
</organism>
<reference evidence="1 2" key="1">
    <citation type="submission" date="2018-03" db="EMBL/GenBank/DDBJ databases">
        <title>Massilia armeniaca sp. nov., isolated from desert soil.</title>
        <authorList>
            <person name="Huang H."/>
            <person name="Ren M."/>
        </authorList>
    </citation>
    <scope>NUCLEOTIDE SEQUENCE [LARGE SCALE GENOMIC DNA]</scope>
    <source>
        <strain evidence="1 2">ZMN-3</strain>
    </source>
</reference>
<name>A0A2R4C9G7_9BURK</name>
<dbReference type="Proteomes" id="UP000240505">
    <property type="component" value="Chromosome"/>
</dbReference>
<dbReference type="KEGG" id="masz:C9I28_11310"/>
<dbReference type="RefSeq" id="WP_107141579.1">
    <property type="nucleotide sequence ID" value="NZ_CP028324.1"/>
</dbReference>
<dbReference type="AlphaFoldDB" id="A0A2R4C9G7"/>
<proteinExistence type="predicted"/>